<dbReference type="InterPro" id="IPR022702">
    <property type="entry name" value="Cytosine_MeTrfase1_RFD"/>
</dbReference>
<evidence type="ECO:0000256" key="7">
    <source>
        <dbReference type="ARBA" id="ARBA00023125"/>
    </source>
</evidence>
<evidence type="ECO:0000256" key="11">
    <source>
        <dbReference type="RuleBase" id="RU000416"/>
    </source>
</evidence>
<dbReference type="PIRSF" id="PIRSF037404">
    <property type="entry name" value="DNMT1"/>
    <property type="match status" value="1"/>
</dbReference>
<dbReference type="Gene3D" id="2.30.30.490">
    <property type="match status" value="2"/>
</dbReference>
<dbReference type="Pfam" id="PF00145">
    <property type="entry name" value="DNA_methylase"/>
    <property type="match status" value="1"/>
</dbReference>
<keyword evidence="7" id="KW-0238">DNA-binding</keyword>
<keyword evidence="15" id="KW-1185">Reference proteome</keyword>
<evidence type="ECO:0000256" key="4">
    <source>
        <dbReference type="ARBA" id="ARBA00022679"/>
    </source>
</evidence>
<evidence type="ECO:0000313" key="14">
    <source>
        <dbReference type="EnsemblMetazoa" id="KAF7488275.1"/>
    </source>
</evidence>
<accession>A0A834R102</accession>
<dbReference type="Gene3D" id="3.90.120.10">
    <property type="entry name" value="DNA Methylase, subunit A, domain 2"/>
    <property type="match status" value="1"/>
</dbReference>
<dbReference type="Proteomes" id="UP000070412">
    <property type="component" value="Unassembled WGS sequence"/>
</dbReference>
<keyword evidence="6" id="KW-0677">Repeat</keyword>
<dbReference type="Pfam" id="PF12047">
    <property type="entry name" value="DNMT1-RFD"/>
    <property type="match status" value="1"/>
</dbReference>
<dbReference type="EMBL" id="WVUK01000066">
    <property type="protein sequence ID" value="KAF7488275.1"/>
    <property type="molecule type" value="Genomic_DNA"/>
</dbReference>
<dbReference type="SMART" id="SM00439">
    <property type="entry name" value="BAH"/>
    <property type="match status" value="1"/>
</dbReference>
<dbReference type="GO" id="GO:0032259">
    <property type="term" value="P:methylation"/>
    <property type="evidence" value="ECO:0007669"/>
    <property type="project" value="UniProtKB-KW"/>
</dbReference>
<dbReference type="EnsemblMetazoa" id="SSS_8634s_mrna">
    <property type="protein sequence ID" value="KAF7488275.1"/>
    <property type="gene ID" value="SSS_8634"/>
</dbReference>
<dbReference type="GO" id="GO:0003682">
    <property type="term" value="F:chromatin binding"/>
    <property type="evidence" value="ECO:0007669"/>
    <property type="project" value="InterPro"/>
</dbReference>
<dbReference type="Gene3D" id="1.10.10.2230">
    <property type="match status" value="1"/>
</dbReference>
<dbReference type="InterPro" id="IPR043151">
    <property type="entry name" value="BAH_sf"/>
</dbReference>
<evidence type="ECO:0000256" key="10">
    <source>
        <dbReference type="PROSITE-ProRule" id="PRU01016"/>
    </source>
</evidence>
<dbReference type="GO" id="GO:0005634">
    <property type="term" value="C:nucleus"/>
    <property type="evidence" value="ECO:0007669"/>
    <property type="project" value="UniProtKB-SubCell"/>
</dbReference>
<dbReference type="SUPFAM" id="SSF53335">
    <property type="entry name" value="S-adenosyl-L-methionine-dependent methyltransferases"/>
    <property type="match status" value="1"/>
</dbReference>
<dbReference type="GO" id="GO:0003886">
    <property type="term" value="F:DNA (cytosine-5-)-methyltransferase activity"/>
    <property type="evidence" value="ECO:0007669"/>
    <property type="project" value="UniProtKB-EC"/>
</dbReference>
<sequence>MDNYLNKHHISYECLYCSMPDSLEELIALTDGRFQIISGSQAEDLNFEIIDFIIHTQSGVCELDKSILLDGNSIYVCGRLRKICDQNVKENATIKRIGPMNEWWFSGFDGSTSLLVGFESPYASYLLRRPHPIYSSIYDRLNSKMYLTKLIIEKLQDDPNCTIDELLIALEQNPQFNIQLLISSLKFIVEQIGDYDSSRDSDEPSLSSTPIIHSFKLIMKQYPDPDLFLSNDSKHSDQTINTSESLRVFQRIVKNIFRNINPSSLASEATQMTESISNIKIGDCIEFFHDSHQLKGRVISFAPIITNQNCYRIQFHINLICSAQETFLGSTISNRVVFMTKKCLNLIKNIEEKVNRFDVRFVKSLIEEDEFESNQFICSQSYDVKNCSFETYDCNARCLGCVLKTIKTNFNYNIGDCVLFRDDNLILLNNHQERNEQKDCCRTCRPESIDDCETFPERWRKDQEHPNRKPWLGIFAPNHIGYIEERMVIDNEIYFQLKIFYRPENVFVSNYNFMEFDPNLLFWTDRTHQLNQLCILRKCTVIFASTSPCASIDFEPEIFYFNSGFNHIKREFFQCSDGIRSKFSIQNDCYSKINPKLTILDLFAGCGGLSWGFHLMAKKHFAIENDRTAAQSFKTNYPKSIVLNADANLILNLLVEKNRDPFLSRNIPVLGSVDLIIGGPPCQGFTDMNRFYQSESSSLKRSTINCYLNFIELYRPKFFLFENVPSLISYARSSIIKIFCSFFIHIGYQIRIAVLQAANYRLPQNRRRLFIIGSENSYQLPKFPDPITSIKSKNLSFQIDGKRFNPIDSSKTSMRMIAIHDAIGDLIELGESDYHLDQLRPYKIDYNDKISYFQKILRKPDCQTVEYHHCKKISELNMKRIEMIPQEFNSDWRDLPNIECILSNGKTTDKLDYIRKSVRKSSHSKVGRKKQNTLIPWCLANTADRNNHWPGLYGRLSKNDVFPTIVSNPDPISSQGKVIHPEQNRIISIREMARSQGFPDHFVLYGSETEKFSQIGNAVPPILSFHLAREFYTIIDNQQ</sequence>
<dbReference type="GO" id="GO:0044027">
    <property type="term" value="P:negative regulation of gene expression via chromosomal CpG island methylation"/>
    <property type="evidence" value="ECO:0007669"/>
    <property type="project" value="TreeGrafter"/>
</dbReference>
<dbReference type="AlphaFoldDB" id="A0A834R102"/>
<keyword evidence="8" id="KW-0539">Nucleus</keyword>
<keyword evidence="5 10" id="KW-0949">S-adenosyl-L-methionine</keyword>
<evidence type="ECO:0000259" key="12">
    <source>
        <dbReference type="PROSITE" id="PS51038"/>
    </source>
</evidence>
<dbReference type="PANTHER" id="PTHR10629">
    <property type="entry name" value="CYTOSINE-SPECIFIC METHYLTRANSFERASE"/>
    <property type="match status" value="1"/>
</dbReference>
<reference evidence="13" key="2">
    <citation type="submission" date="2020-01" db="EMBL/GenBank/DDBJ databases">
        <authorList>
            <person name="Korhonen P.K.K."/>
            <person name="Guangxu M.G."/>
            <person name="Wang T.W."/>
            <person name="Stroehlein A.J.S."/>
            <person name="Young N.D."/>
            <person name="Ang C.-S.A."/>
            <person name="Fernando D.W.F."/>
            <person name="Lu H.L."/>
            <person name="Taylor S.T."/>
            <person name="Ehtesham M.E.M."/>
            <person name="Najaraj S.H.N."/>
            <person name="Harsha G.H.G."/>
            <person name="Madugundu A.M."/>
            <person name="Renuse S.R."/>
            <person name="Holt D.H."/>
            <person name="Pandey A.P."/>
            <person name="Papenfuss A.P."/>
            <person name="Gasser R.B.G."/>
            <person name="Fischer K.F."/>
        </authorList>
    </citation>
    <scope>NUCLEOTIDE SEQUENCE</scope>
    <source>
        <strain evidence="13">SSS_KF_BRIS2020</strain>
    </source>
</reference>
<dbReference type="Gene3D" id="3.40.50.150">
    <property type="entry name" value="Vaccinia Virus protein VP39"/>
    <property type="match status" value="1"/>
</dbReference>
<dbReference type="GO" id="GO:0003677">
    <property type="term" value="F:DNA binding"/>
    <property type="evidence" value="ECO:0007669"/>
    <property type="project" value="UniProtKB-KW"/>
</dbReference>
<name>A0A834R102_SARSC</name>
<evidence type="ECO:0000256" key="5">
    <source>
        <dbReference type="ARBA" id="ARBA00022691"/>
    </source>
</evidence>
<evidence type="ECO:0000256" key="6">
    <source>
        <dbReference type="ARBA" id="ARBA00022737"/>
    </source>
</evidence>
<evidence type="ECO:0000256" key="9">
    <source>
        <dbReference type="PIRSR" id="PIRSR037404-1"/>
    </source>
</evidence>
<evidence type="ECO:0000256" key="3">
    <source>
        <dbReference type="ARBA" id="ARBA00022603"/>
    </source>
</evidence>
<dbReference type="Pfam" id="PF01426">
    <property type="entry name" value="BAH"/>
    <property type="match status" value="1"/>
</dbReference>
<dbReference type="PROSITE" id="PS51679">
    <property type="entry name" value="SAM_MT_C5"/>
    <property type="match status" value="1"/>
</dbReference>
<dbReference type="EC" id="2.1.1.37" evidence="2"/>
<evidence type="ECO:0000256" key="1">
    <source>
        <dbReference type="ARBA" id="ARBA00004123"/>
    </source>
</evidence>
<proteinExistence type="inferred from homology"/>
<keyword evidence="4 10" id="KW-0808">Transferase</keyword>
<dbReference type="InterPro" id="IPR001025">
    <property type="entry name" value="BAH_dom"/>
</dbReference>
<dbReference type="PRINTS" id="PR00105">
    <property type="entry name" value="C5METTRFRASE"/>
</dbReference>
<dbReference type="PANTHER" id="PTHR10629:SF52">
    <property type="entry name" value="DNA (CYTOSINE-5)-METHYLTRANSFERASE 1"/>
    <property type="match status" value="1"/>
</dbReference>
<dbReference type="PROSITE" id="PS51038">
    <property type="entry name" value="BAH"/>
    <property type="match status" value="1"/>
</dbReference>
<keyword evidence="3 10" id="KW-0489">Methyltransferase</keyword>
<feature type="active site" evidence="9 10">
    <location>
        <position position="682"/>
    </location>
</feature>
<reference evidence="14" key="3">
    <citation type="submission" date="2022-06" db="UniProtKB">
        <authorList>
            <consortium name="EnsemblMetazoa"/>
        </authorList>
    </citation>
    <scope>IDENTIFICATION</scope>
</reference>
<feature type="domain" description="BAH" evidence="12">
    <location>
        <begin position="456"/>
        <end position="576"/>
    </location>
</feature>
<reference evidence="15" key="1">
    <citation type="journal article" date="2020" name="PLoS Negl. Trop. Dis.">
        <title>High-quality nuclear genome for Sarcoptes scabiei-A critical resource for a neglected parasite.</title>
        <authorList>
            <person name="Korhonen P.K."/>
            <person name="Gasser R.B."/>
            <person name="Ma G."/>
            <person name="Wang T."/>
            <person name="Stroehlein A.J."/>
            <person name="Young N.D."/>
            <person name="Ang C.S."/>
            <person name="Fernando D.D."/>
            <person name="Lu H.C."/>
            <person name="Taylor S."/>
            <person name="Reynolds S.L."/>
            <person name="Mofiz E."/>
            <person name="Najaraj S.H."/>
            <person name="Gowda H."/>
            <person name="Madugundu A."/>
            <person name="Renuse S."/>
            <person name="Holt D."/>
            <person name="Pandey A."/>
            <person name="Papenfuss A.T."/>
            <person name="Fischer K."/>
        </authorList>
    </citation>
    <scope>NUCLEOTIDE SEQUENCE [LARGE SCALE GENOMIC DNA]</scope>
</reference>
<dbReference type="InterPro" id="IPR050390">
    <property type="entry name" value="C5-Methyltransferase"/>
</dbReference>
<dbReference type="InterPro" id="IPR001525">
    <property type="entry name" value="C5_MeTfrase"/>
</dbReference>
<organism evidence="13">
    <name type="scientific">Sarcoptes scabiei</name>
    <name type="common">Itch mite</name>
    <name type="synonym">Acarus scabiei</name>
    <dbReference type="NCBI Taxonomy" id="52283"/>
    <lineage>
        <taxon>Eukaryota</taxon>
        <taxon>Metazoa</taxon>
        <taxon>Ecdysozoa</taxon>
        <taxon>Arthropoda</taxon>
        <taxon>Chelicerata</taxon>
        <taxon>Arachnida</taxon>
        <taxon>Acari</taxon>
        <taxon>Acariformes</taxon>
        <taxon>Sarcoptiformes</taxon>
        <taxon>Astigmata</taxon>
        <taxon>Psoroptidia</taxon>
        <taxon>Sarcoptoidea</taxon>
        <taxon>Sarcoptidae</taxon>
        <taxon>Sarcoptinae</taxon>
        <taxon>Sarcoptes</taxon>
    </lineage>
</organism>
<gene>
    <name evidence="13" type="ORF">SSS_8634</name>
</gene>
<dbReference type="NCBIfam" id="TIGR00675">
    <property type="entry name" value="dcm"/>
    <property type="match status" value="1"/>
</dbReference>
<evidence type="ECO:0000256" key="2">
    <source>
        <dbReference type="ARBA" id="ARBA00011975"/>
    </source>
</evidence>
<protein>
    <recommendedName>
        <fullName evidence="2">DNA (cytosine-5-)-methyltransferase</fullName>
        <ecNumber evidence="2">2.1.1.37</ecNumber>
    </recommendedName>
</protein>
<evidence type="ECO:0000256" key="8">
    <source>
        <dbReference type="ARBA" id="ARBA00023242"/>
    </source>
</evidence>
<comment type="subcellular location">
    <subcellularLocation>
        <location evidence="1">Nucleus</location>
    </subcellularLocation>
</comment>
<evidence type="ECO:0000313" key="13">
    <source>
        <dbReference type="EMBL" id="KAF7488275.1"/>
    </source>
</evidence>
<comment type="similarity">
    <text evidence="10 11">Belongs to the class I-like SAM-binding methyltransferase superfamily. C5-methyltransferase family.</text>
</comment>
<evidence type="ECO:0000313" key="15">
    <source>
        <dbReference type="Proteomes" id="UP000070412"/>
    </source>
</evidence>
<dbReference type="OrthoDB" id="5376140at2759"/>
<dbReference type="InterPro" id="IPR029063">
    <property type="entry name" value="SAM-dependent_MTases_sf"/>
</dbReference>
<dbReference type="GO" id="GO:0006346">
    <property type="term" value="P:DNA methylation-dependent constitutive heterochromatin formation"/>
    <property type="evidence" value="ECO:0007669"/>
    <property type="project" value="InterPro"/>
</dbReference>